<dbReference type="EMBL" id="JAEDAJ010000003">
    <property type="protein sequence ID" value="MBK0331391.1"/>
    <property type="molecule type" value="Genomic_DNA"/>
</dbReference>
<keyword evidence="2" id="KW-1185">Reference proteome</keyword>
<dbReference type="PROSITE" id="PS51318">
    <property type="entry name" value="TAT"/>
    <property type="match status" value="1"/>
</dbReference>
<dbReference type="InterPro" id="IPR006311">
    <property type="entry name" value="TAT_signal"/>
</dbReference>
<dbReference type="RefSeq" id="WP_200501999.1">
    <property type="nucleotide sequence ID" value="NZ_JAEDAJ010000003.1"/>
</dbReference>
<organism evidence="1 2">
    <name type="scientific">Brachybacterium halotolerans</name>
    <dbReference type="NCBI Taxonomy" id="2795215"/>
    <lineage>
        <taxon>Bacteria</taxon>
        <taxon>Bacillati</taxon>
        <taxon>Actinomycetota</taxon>
        <taxon>Actinomycetes</taxon>
        <taxon>Micrococcales</taxon>
        <taxon>Dermabacteraceae</taxon>
        <taxon>Brachybacterium</taxon>
    </lineage>
</organism>
<dbReference type="InterPro" id="IPR006059">
    <property type="entry name" value="SBP"/>
</dbReference>
<dbReference type="Pfam" id="PF01547">
    <property type="entry name" value="SBP_bac_1"/>
    <property type="match status" value="1"/>
</dbReference>
<accession>A0ABS1B9S9</accession>
<dbReference type="Gene3D" id="3.40.190.10">
    <property type="entry name" value="Periplasmic binding protein-like II"/>
    <property type="match status" value="1"/>
</dbReference>
<sequence>MDSTTHNPTGSAARGLSRRAFGVGALGAGALGALTVAGCSNEGRGSAAVGDNSDAVFPSHIPYKGIEFDLPGENGVSDAMLTYPEKPEKVTEGTPGDGKDFGVFALTNNPAPPAMDKNKYWQELNKRLGCTMKVTVVPTGDFADRFQTTLAGDKLPEIFTFFPGDVPSLPAMLSAKAADLTDLLSGDAVKKYPFLANISTETWQACVYGGKIFAIPIPRGGMQSIVMYTRKDFLADKGVEVTSDSLEDFTDACRELTGGKQWALGGAPTQFVREMFEIPNGWSEADGKLTSANEHERQEDALEAVRAMVKDGLLHPDAFTADGPKQKTWVINGTTPLLQGTLTAWADFQNYPLPDGFRLNVLQPPKADGGGTAPIWHGPTSQNITAISKKAEDRAEALLDVLNYFAAPFGSEEYTFKMFGIEGVDHELKGTDPVLTEKGRNETQLALRYVGQGPWVNFTPGAPEVTKDQHAAEAASIPNAVKNPTTGLYSETQSRKGKQIGSALGDIESDIIQGRKPVSAWADAVATWKKNGGDAMKDEYEKALAEAAEG</sequence>
<proteinExistence type="predicted"/>
<evidence type="ECO:0000313" key="1">
    <source>
        <dbReference type="EMBL" id="MBK0331391.1"/>
    </source>
</evidence>
<dbReference type="Proteomes" id="UP000612352">
    <property type="component" value="Unassembled WGS sequence"/>
</dbReference>
<comment type="caution">
    <text evidence="1">The sequence shown here is derived from an EMBL/GenBank/DDBJ whole genome shotgun (WGS) entry which is preliminary data.</text>
</comment>
<protein>
    <submittedName>
        <fullName evidence="1">Extracellular solute-binding protein</fullName>
    </submittedName>
</protein>
<evidence type="ECO:0000313" key="2">
    <source>
        <dbReference type="Proteomes" id="UP000612352"/>
    </source>
</evidence>
<gene>
    <name evidence="1" type="ORF">I8D64_08255</name>
</gene>
<name>A0ABS1B9S9_9MICO</name>
<dbReference type="SUPFAM" id="SSF53850">
    <property type="entry name" value="Periplasmic binding protein-like II"/>
    <property type="match status" value="1"/>
</dbReference>
<reference evidence="1 2" key="1">
    <citation type="submission" date="2020-12" db="EMBL/GenBank/DDBJ databases">
        <title>Brachybacterium sp. MASK1Z-5, whole genome shotgun sequence.</title>
        <authorList>
            <person name="Tuo L."/>
        </authorList>
    </citation>
    <scope>NUCLEOTIDE SEQUENCE [LARGE SCALE GENOMIC DNA]</scope>
    <source>
        <strain evidence="1 2">MASK1Z-5</strain>
    </source>
</reference>